<organism evidence="1 2">
    <name type="scientific">Macrostomum lignano</name>
    <dbReference type="NCBI Taxonomy" id="282301"/>
    <lineage>
        <taxon>Eukaryota</taxon>
        <taxon>Metazoa</taxon>
        <taxon>Spiralia</taxon>
        <taxon>Lophotrochozoa</taxon>
        <taxon>Platyhelminthes</taxon>
        <taxon>Rhabditophora</taxon>
        <taxon>Macrostomorpha</taxon>
        <taxon>Macrostomida</taxon>
        <taxon>Macrostomidae</taxon>
        <taxon>Macrostomum</taxon>
    </lineage>
</organism>
<reference evidence="2" key="1">
    <citation type="submission" date="2016-11" db="UniProtKB">
        <authorList>
            <consortium name="WormBaseParasite"/>
        </authorList>
    </citation>
    <scope>IDENTIFICATION</scope>
</reference>
<dbReference type="AlphaFoldDB" id="A0A1I8FHD0"/>
<proteinExistence type="predicted"/>
<dbReference type="Proteomes" id="UP000095280">
    <property type="component" value="Unplaced"/>
</dbReference>
<sequence length="193" mass="21188">LRRSRPSQRCSSGRAPAEDLLEARELEEELAACHDGMQLYRPLQRASSTALMMCCRPAQAAGRGIAMATGRDCGLRPVHRRAASRCWPRWPARSHASSTASRPPEAAWWQRSSNARGRELATDGLGFEFLNSLSDTENIGFFELWRGQVRELSRCYSGGSPRAAAAGLSLELGADCDGGRCRRAVEARAAVRR</sequence>
<evidence type="ECO:0000313" key="1">
    <source>
        <dbReference type="Proteomes" id="UP000095280"/>
    </source>
</evidence>
<evidence type="ECO:0000313" key="2">
    <source>
        <dbReference type="WBParaSite" id="maker-unitig_34857-snap-gene-0.3-mRNA-1"/>
    </source>
</evidence>
<keyword evidence="1" id="KW-1185">Reference proteome</keyword>
<protein>
    <submittedName>
        <fullName evidence="2">Alpha-type protein kinase domain-containing protein</fullName>
    </submittedName>
</protein>
<accession>A0A1I8FHD0</accession>
<dbReference type="WBParaSite" id="maker-unitig_34857-snap-gene-0.3-mRNA-1">
    <property type="protein sequence ID" value="maker-unitig_34857-snap-gene-0.3-mRNA-1"/>
    <property type="gene ID" value="maker-unitig_34857-snap-gene-0.3"/>
</dbReference>
<name>A0A1I8FHD0_9PLAT</name>